<dbReference type="RefSeq" id="XP_013259357.1">
    <property type="nucleotide sequence ID" value="XM_013403903.1"/>
</dbReference>
<evidence type="ECO:0000313" key="2">
    <source>
        <dbReference type="Proteomes" id="UP000027920"/>
    </source>
</evidence>
<keyword evidence="2" id="KW-1185">Reference proteome</keyword>
<protein>
    <submittedName>
        <fullName evidence="1">Uncharacterized protein</fullName>
    </submittedName>
</protein>
<dbReference type="AlphaFoldDB" id="A0A072PAL7"/>
<accession>A0A072PAL7</accession>
<name>A0A072PAL7_9EURO</name>
<evidence type="ECO:0000313" key="1">
    <source>
        <dbReference type="EMBL" id="KEF56767.1"/>
    </source>
</evidence>
<dbReference type="STRING" id="1182545.A0A072PAL7"/>
<sequence>MGFLRQNKDLFDYHKTSAKLYPIVECSMHHRSVYRLLQVVQKLVAQPSDVGFGAIVSAVNKAVSQRFTTPPTAETPSDILSSFMRHGLTHLECQSEAIL</sequence>
<proteinExistence type="predicted"/>
<reference evidence="1 2" key="1">
    <citation type="submission" date="2013-03" db="EMBL/GenBank/DDBJ databases">
        <title>The Genome Sequence of Exophiala aquamarina CBS 119918.</title>
        <authorList>
            <consortium name="The Broad Institute Genomics Platform"/>
            <person name="Cuomo C."/>
            <person name="de Hoog S."/>
            <person name="Gorbushina A."/>
            <person name="Walker B."/>
            <person name="Young S.K."/>
            <person name="Zeng Q."/>
            <person name="Gargeya S."/>
            <person name="Fitzgerald M."/>
            <person name="Haas B."/>
            <person name="Abouelleil A."/>
            <person name="Allen A.W."/>
            <person name="Alvarado L."/>
            <person name="Arachchi H.M."/>
            <person name="Berlin A.M."/>
            <person name="Chapman S.B."/>
            <person name="Gainer-Dewar J."/>
            <person name="Goldberg J."/>
            <person name="Griggs A."/>
            <person name="Gujja S."/>
            <person name="Hansen M."/>
            <person name="Howarth C."/>
            <person name="Imamovic A."/>
            <person name="Ireland A."/>
            <person name="Larimer J."/>
            <person name="McCowan C."/>
            <person name="Murphy C."/>
            <person name="Pearson M."/>
            <person name="Poon T.W."/>
            <person name="Priest M."/>
            <person name="Roberts A."/>
            <person name="Saif S."/>
            <person name="Shea T."/>
            <person name="Sisk P."/>
            <person name="Sykes S."/>
            <person name="Wortman J."/>
            <person name="Nusbaum C."/>
            <person name="Birren B."/>
        </authorList>
    </citation>
    <scope>NUCLEOTIDE SEQUENCE [LARGE SCALE GENOMIC DNA]</scope>
    <source>
        <strain evidence="1 2">CBS 119918</strain>
    </source>
</reference>
<dbReference type="HOGENOM" id="CLU_2320384_0_0_1"/>
<comment type="caution">
    <text evidence="1">The sequence shown here is derived from an EMBL/GenBank/DDBJ whole genome shotgun (WGS) entry which is preliminary data.</text>
</comment>
<dbReference type="Proteomes" id="UP000027920">
    <property type="component" value="Unassembled WGS sequence"/>
</dbReference>
<dbReference type="EMBL" id="AMGV01000005">
    <property type="protein sequence ID" value="KEF56767.1"/>
    <property type="molecule type" value="Genomic_DNA"/>
</dbReference>
<gene>
    <name evidence="1" type="ORF">A1O9_06957</name>
</gene>
<dbReference type="GeneID" id="25281871"/>
<dbReference type="VEuPathDB" id="FungiDB:A1O9_06957"/>
<organism evidence="1 2">
    <name type="scientific">Exophiala aquamarina CBS 119918</name>
    <dbReference type="NCBI Taxonomy" id="1182545"/>
    <lineage>
        <taxon>Eukaryota</taxon>
        <taxon>Fungi</taxon>
        <taxon>Dikarya</taxon>
        <taxon>Ascomycota</taxon>
        <taxon>Pezizomycotina</taxon>
        <taxon>Eurotiomycetes</taxon>
        <taxon>Chaetothyriomycetidae</taxon>
        <taxon>Chaetothyriales</taxon>
        <taxon>Herpotrichiellaceae</taxon>
        <taxon>Exophiala</taxon>
    </lineage>
</organism>